<feature type="compositionally biased region" description="Polar residues" evidence="1">
    <location>
        <begin position="293"/>
        <end position="307"/>
    </location>
</feature>
<feature type="region of interest" description="Disordered" evidence="1">
    <location>
        <begin position="174"/>
        <end position="198"/>
    </location>
</feature>
<sequence>MEKRVKLLVHAGAPSNRHDDEYRAAQAAAYLGLGSISVVKLMSCRCAPDQAHGHPTISHQPQHATAAGAVAAAATSLPKSDEYIEDTQLAYTALETQIFTSSGRVKSTPTPRKARADCQSHVSAHLQYTTANKENPSPDLDPCNKRRRVGKLKALQDDSSCDVPKTPIIRRTASDLGGTGNAVQHVFHGPESQSSYLPSPALLRRSNHVRHEGNRRPSGQTGSNIAGPSRSRAGLDLASVWTIRESGPTDQAGDLGDGTVTTSETTSDMPTSYSLSDVAEDSGKGRAQPLHCLTTNRSSTDGAGSTSLDKDSIPETTGGSGMSSKAVVIAGPSKPHIHPAADSQKANAHMNNFCAKELGNDRGASTAPTCLSALNPALPVVEPDHLQAQAQAALLRSATEIKAPPPRTTIQSYETHVTKMLLHLADATEFPALYRPASVLRPIEIHERGYWLIQWSSWPATHQLDFWRQLETFIGNGSAGWGIWCTRAQDVQYGDTGSTCRSSHCLTPKSVALWCWGEVVQHVYLLLYTVSMGRVRKLGLKWVDSTGVVVVQMQGSSDD</sequence>
<feature type="compositionally biased region" description="Polar residues" evidence="1">
    <location>
        <begin position="259"/>
        <end position="275"/>
    </location>
</feature>
<gene>
    <name evidence="2" type="ORF">AC579_3980</name>
</gene>
<organism evidence="2 3">
    <name type="scientific">Pseudocercospora musae</name>
    <dbReference type="NCBI Taxonomy" id="113226"/>
    <lineage>
        <taxon>Eukaryota</taxon>
        <taxon>Fungi</taxon>
        <taxon>Dikarya</taxon>
        <taxon>Ascomycota</taxon>
        <taxon>Pezizomycotina</taxon>
        <taxon>Dothideomycetes</taxon>
        <taxon>Dothideomycetidae</taxon>
        <taxon>Mycosphaerellales</taxon>
        <taxon>Mycosphaerellaceae</taxon>
        <taxon>Pseudocercospora</taxon>
    </lineage>
</organism>
<evidence type="ECO:0000313" key="2">
    <source>
        <dbReference type="EMBL" id="KXT06746.1"/>
    </source>
</evidence>
<protein>
    <submittedName>
        <fullName evidence="2">Uncharacterized protein</fullName>
    </submittedName>
</protein>
<feature type="region of interest" description="Disordered" evidence="1">
    <location>
        <begin position="210"/>
        <end position="231"/>
    </location>
</feature>
<evidence type="ECO:0000256" key="1">
    <source>
        <dbReference type="SAM" id="MobiDB-lite"/>
    </source>
</evidence>
<keyword evidence="3" id="KW-1185">Reference proteome</keyword>
<dbReference type="OrthoDB" id="5395975at2759"/>
<dbReference type="EMBL" id="LFZO01000550">
    <property type="protein sequence ID" value="KXT06746.1"/>
    <property type="molecule type" value="Genomic_DNA"/>
</dbReference>
<dbReference type="Proteomes" id="UP000073492">
    <property type="component" value="Unassembled WGS sequence"/>
</dbReference>
<feature type="compositionally biased region" description="Polar residues" evidence="1">
    <location>
        <begin position="217"/>
        <end position="226"/>
    </location>
</feature>
<feature type="region of interest" description="Disordered" evidence="1">
    <location>
        <begin position="245"/>
        <end position="322"/>
    </location>
</feature>
<dbReference type="STRING" id="113226.A0A139HWC3"/>
<proteinExistence type="predicted"/>
<name>A0A139HWC3_9PEZI</name>
<dbReference type="AlphaFoldDB" id="A0A139HWC3"/>
<accession>A0A139HWC3</accession>
<comment type="caution">
    <text evidence="2">The sequence shown here is derived from an EMBL/GenBank/DDBJ whole genome shotgun (WGS) entry which is preliminary data.</text>
</comment>
<evidence type="ECO:0000313" key="3">
    <source>
        <dbReference type="Proteomes" id="UP000073492"/>
    </source>
</evidence>
<reference evidence="2 3" key="1">
    <citation type="submission" date="2015-07" db="EMBL/GenBank/DDBJ databases">
        <title>Comparative genomics of the Sigatoka disease complex on banana suggests a link between parallel evolutionary changes in Pseudocercospora fijiensis and Pseudocercospora eumusae and increased virulence on the banana host.</title>
        <authorList>
            <person name="Chang T.-C."/>
            <person name="Salvucci A."/>
            <person name="Crous P.W."/>
            <person name="Stergiopoulos I."/>
        </authorList>
    </citation>
    <scope>NUCLEOTIDE SEQUENCE [LARGE SCALE GENOMIC DNA]</scope>
    <source>
        <strain evidence="2 3">CBS 116634</strain>
    </source>
</reference>